<feature type="domain" description="HD/PDEase" evidence="1">
    <location>
        <begin position="61"/>
        <end position="169"/>
    </location>
</feature>
<dbReference type="SMART" id="SM00471">
    <property type="entry name" value="HDc"/>
    <property type="match status" value="1"/>
</dbReference>
<comment type="caution">
    <text evidence="2">The sequence shown here is derived from an EMBL/GenBank/DDBJ whole genome shotgun (WGS) entry which is preliminary data.</text>
</comment>
<dbReference type="CDD" id="cd00077">
    <property type="entry name" value="HDc"/>
    <property type="match status" value="1"/>
</dbReference>
<dbReference type="Proteomes" id="UP001216150">
    <property type="component" value="Unassembled WGS sequence"/>
</dbReference>
<dbReference type="SUPFAM" id="SSF109604">
    <property type="entry name" value="HD-domain/PDEase-like"/>
    <property type="match status" value="1"/>
</dbReference>
<name>A0AAD6DDR9_9EURO</name>
<keyword evidence="3" id="KW-1185">Reference proteome</keyword>
<dbReference type="InterPro" id="IPR003607">
    <property type="entry name" value="HD/PDEase_dom"/>
</dbReference>
<dbReference type="NCBIfam" id="TIGR03401">
    <property type="entry name" value="cyanamide_fam"/>
    <property type="match status" value="1"/>
</dbReference>
<protein>
    <recommendedName>
        <fullName evidence="1">HD/PDEase domain-containing protein</fullName>
    </recommendedName>
</protein>
<accession>A0AAD6DDR9</accession>
<dbReference type="PANTHER" id="PTHR35569">
    <property type="entry name" value="CYANAMIDE HYDRATASE DDI2-RELATED"/>
    <property type="match status" value="1"/>
</dbReference>
<evidence type="ECO:0000313" key="2">
    <source>
        <dbReference type="EMBL" id="KAJ5574882.1"/>
    </source>
</evidence>
<dbReference type="Gene3D" id="1.10.3210.10">
    <property type="entry name" value="Hypothetical protein af1432"/>
    <property type="match status" value="1"/>
</dbReference>
<evidence type="ECO:0000259" key="1">
    <source>
        <dbReference type="SMART" id="SM00471"/>
    </source>
</evidence>
<sequence length="272" mass="30570">MTDPIKEYGFTAVPASASTLLTSTPSYPKPNTTPTFISITETPIPSTPLAQRINIYARTHLPEPTYNHSLRVYHFGLAIKKYRFRSSDWDFTDETYFLACVLHDIGTTDENLSRTHLSFEFYGGFLALDILQGSSETQSDSDSVSTREQAESVAEAIIRHQDLCSVGKITAVGQLLQLATIFERNWTELDGINAKLHNMYNAQIILGHTPISSTQPPSKKCVRDFPRHKWSQCFAATIHRENGLKPWSHTTTLGEEDFPAKVLGNKLMDPYE</sequence>
<gene>
    <name evidence="2" type="ORF">N7450_008781</name>
</gene>
<dbReference type="InterPro" id="IPR017771">
    <property type="entry name" value="Cyanamide_hydratase_HD"/>
</dbReference>
<organism evidence="2 3">
    <name type="scientific">Penicillium hetheringtonii</name>
    <dbReference type="NCBI Taxonomy" id="911720"/>
    <lineage>
        <taxon>Eukaryota</taxon>
        <taxon>Fungi</taxon>
        <taxon>Dikarya</taxon>
        <taxon>Ascomycota</taxon>
        <taxon>Pezizomycotina</taxon>
        <taxon>Eurotiomycetes</taxon>
        <taxon>Eurotiomycetidae</taxon>
        <taxon>Eurotiales</taxon>
        <taxon>Aspergillaceae</taxon>
        <taxon>Penicillium</taxon>
    </lineage>
</organism>
<dbReference type="EMBL" id="JAQJAC010000008">
    <property type="protein sequence ID" value="KAJ5574882.1"/>
    <property type="molecule type" value="Genomic_DNA"/>
</dbReference>
<dbReference type="PANTHER" id="PTHR35569:SF1">
    <property type="entry name" value="CYANAMIDE HYDRATASE DDI2-RELATED"/>
    <property type="match status" value="1"/>
</dbReference>
<proteinExistence type="predicted"/>
<dbReference type="AlphaFoldDB" id="A0AAD6DDR9"/>
<reference evidence="2 3" key="1">
    <citation type="journal article" date="2023" name="IMA Fungus">
        <title>Comparative genomic study of the Penicillium genus elucidates a diverse pangenome and 15 lateral gene transfer events.</title>
        <authorList>
            <person name="Petersen C."/>
            <person name="Sorensen T."/>
            <person name="Nielsen M.R."/>
            <person name="Sondergaard T.E."/>
            <person name="Sorensen J.L."/>
            <person name="Fitzpatrick D.A."/>
            <person name="Frisvad J.C."/>
            <person name="Nielsen K.L."/>
        </authorList>
    </citation>
    <scope>NUCLEOTIDE SEQUENCE [LARGE SCALE GENOMIC DNA]</scope>
    <source>
        <strain evidence="2 3">IBT 29057</strain>
    </source>
</reference>
<evidence type="ECO:0000313" key="3">
    <source>
        <dbReference type="Proteomes" id="UP001216150"/>
    </source>
</evidence>